<keyword evidence="1 2" id="KW-0732">Signal</keyword>
<proteinExistence type="predicted"/>
<comment type="caution">
    <text evidence="4">The sequence shown here is derived from an EMBL/GenBank/DDBJ whole genome shotgun (WGS) entry which is preliminary data.</text>
</comment>
<evidence type="ECO:0000256" key="2">
    <source>
        <dbReference type="SAM" id="SignalP"/>
    </source>
</evidence>
<dbReference type="EMBL" id="JAHCTB010000002">
    <property type="protein sequence ID" value="MBT0607832.1"/>
    <property type="molecule type" value="Genomic_DNA"/>
</dbReference>
<feature type="signal peptide" evidence="2">
    <location>
        <begin position="1"/>
        <end position="18"/>
    </location>
</feature>
<feature type="domain" description="Secretion system C-terminal sorting" evidence="3">
    <location>
        <begin position="160"/>
        <end position="226"/>
    </location>
</feature>
<dbReference type="Proteomes" id="UP001297092">
    <property type="component" value="Unassembled WGS sequence"/>
</dbReference>
<name>A0ABS5S3P3_9FLAO</name>
<evidence type="ECO:0000313" key="5">
    <source>
        <dbReference type="Proteomes" id="UP001297092"/>
    </source>
</evidence>
<evidence type="ECO:0000313" key="4">
    <source>
        <dbReference type="EMBL" id="MBT0607832.1"/>
    </source>
</evidence>
<organism evidence="4 5">
    <name type="scientific">Aequorivita echinoideorum</name>
    <dbReference type="NCBI Taxonomy" id="1549647"/>
    <lineage>
        <taxon>Bacteria</taxon>
        <taxon>Pseudomonadati</taxon>
        <taxon>Bacteroidota</taxon>
        <taxon>Flavobacteriia</taxon>
        <taxon>Flavobacteriales</taxon>
        <taxon>Flavobacteriaceae</taxon>
        <taxon>Aequorivita</taxon>
    </lineage>
</organism>
<evidence type="ECO:0000259" key="3">
    <source>
        <dbReference type="Pfam" id="PF18962"/>
    </source>
</evidence>
<feature type="chain" id="PRO_5046623659" evidence="2">
    <location>
        <begin position="19"/>
        <end position="228"/>
    </location>
</feature>
<sequence>MKKFILFALTLCAFEGFAQDPELFGTWYLASYTADMEDPNFISAIQPPVSPYIIIDENLEFLGEGACNSYIGNFAFDSNSNELILNSFDSTLGLCNFEEHNNFEVDYFSYFQVDYSYEFDISEFNSGIMQLVLSFSPGFDLVYQNEPLSISDNFISEFKIYPNPVSDKLFISSKKSLLESLIVYSMTGQKMMEISNENNIDVSSFPKGMYFLEIISAEGKTIKKFIKN</sequence>
<keyword evidence="5" id="KW-1185">Reference proteome</keyword>
<dbReference type="RefSeq" id="WP_214112677.1">
    <property type="nucleotide sequence ID" value="NZ_JAHCTB010000002.1"/>
</dbReference>
<dbReference type="InterPro" id="IPR038670">
    <property type="entry name" value="HslJ-like_sf"/>
</dbReference>
<dbReference type="NCBIfam" id="TIGR04183">
    <property type="entry name" value="Por_Secre_tail"/>
    <property type="match status" value="1"/>
</dbReference>
<gene>
    <name evidence="4" type="ORF">KIV10_06535</name>
</gene>
<reference evidence="4 5" key="1">
    <citation type="submission" date="2021-05" db="EMBL/GenBank/DDBJ databases">
        <title>Aequorivita echinoideorum JCM 30378 genome.</title>
        <authorList>
            <person name="Zhang H."/>
            <person name="Li C."/>
        </authorList>
    </citation>
    <scope>NUCLEOTIDE SEQUENCE [LARGE SCALE GENOMIC DNA]</scope>
    <source>
        <strain evidence="4 5">JCM30378</strain>
    </source>
</reference>
<dbReference type="Pfam" id="PF18962">
    <property type="entry name" value="Por_Secre_tail"/>
    <property type="match status" value="1"/>
</dbReference>
<dbReference type="Gene3D" id="2.40.128.270">
    <property type="match status" value="1"/>
</dbReference>
<protein>
    <submittedName>
        <fullName evidence="4">T9SS type A sorting domain-containing protein</fullName>
    </submittedName>
</protein>
<dbReference type="InterPro" id="IPR026444">
    <property type="entry name" value="Secre_tail"/>
</dbReference>
<accession>A0ABS5S3P3</accession>
<evidence type="ECO:0000256" key="1">
    <source>
        <dbReference type="ARBA" id="ARBA00022729"/>
    </source>
</evidence>